<keyword evidence="2" id="KW-1185">Reference proteome</keyword>
<name>A0ACC2RKH7_9FUNG</name>
<protein>
    <submittedName>
        <fullName evidence="1">Uncharacterized protein</fullName>
    </submittedName>
</protein>
<accession>A0ACC2RKH7</accession>
<organism evidence="1 2">
    <name type="scientific">Entomophthora muscae</name>
    <dbReference type="NCBI Taxonomy" id="34485"/>
    <lineage>
        <taxon>Eukaryota</taxon>
        <taxon>Fungi</taxon>
        <taxon>Fungi incertae sedis</taxon>
        <taxon>Zoopagomycota</taxon>
        <taxon>Entomophthoromycotina</taxon>
        <taxon>Entomophthoromycetes</taxon>
        <taxon>Entomophthorales</taxon>
        <taxon>Entomophthoraceae</taxon>
        <taxon>Entomophthora</taxon>
    </lineage>
</organism>
<comment type="caution">
    <text evidence="1">The sequence shown here is derived from an EMBL/GenBank/DDBJ whole genome shotgun (WGS) entry which is preliminary data.</text>
</comment>
<evidence type="ECO:0000313" key="2">
    <source>
        <dbReference type="Proteomes" id="UP001165960"/>
    </source>
</evidence>
<sequence length="299" mass="34776">MVAFLYWEKFPTLHFREPVVMWSTLMLALENPYIISTKRLEVGNNVHWRIPRVKLVRYAQLCLQDFSFDGICLTNNQISCALELLELIFTVWSNPWSYVGPVSLWNGSDSHKYWLQRAMATTLELLSYSQAGSCQSMTLVGNLVLSGSKFVYYQRLHHMPEYIEWLLRVMYSIGGKTPEEYAQRESLLWECIFLGLVFPYYIGISQVNFLPIDEPFFLPFTFCWLPSVWLIYAAVTKVFIQLCMGLEAILLSIMGFIIDTWSLAHVLHMDLGDQLACFQILESVAIYSHFLDYFDQTLS</sequence>
<gene>
    <name evidence="1" type="ORF">DSO57_1013360</name>
</gene>
<dbReference type="Proteomes" id="UP001165960">
    <property type="component" value="Unassembled WGS sequence"/>
</dbReference>
<proteinExistence type="predicted"/>
<dbReference type="EMBL" id="QTSX02007149">
    <property type="protein sequence ID" value="KAJ9050558.1"/>
    <property type="molecule type" value="Genomic_DNA"/>
</dbReference>
<reference evidence="1" key="1">
    <citation type="submission" date="2022-04" db="EMBL/GenBank/DDBJ databases">
        <title>Genome of the entomopathogenic fungus Entomophthora muscae.</title>
        <authorList>
            <person name="Elya C."/>
            <person name="Lovett B.R."/>
            <person name="Lee E."/>
            <person name="Macias A.M."/>
            <person name="Hajek A.E."/>
            <person name="De Bivort B.L."/>
            <person name="Kasson M.T."/>
            <person name="De Fine Licht H.H."/>
            <person name="Stajich J.E."/>
        </authorList>
    </citation>
    <scope>NUCLEOTIDE SEQUENCE</scope>
    <source>
        <strain evidence="1">Berkeley</strain>
    </source>
</reference>
<evidence type="ECO:0000313" key="1">
    <source>
        <dbReference type="EMBL" id="KAJ9050558.1"/>
    </source>
</evidence>